<reference evidence="1 2" key="1">
    <citation type="submission" date="2020-12" db="EMBL/GenBank/DDBJ databases">
        <title>FDA dAtabase for Regulatory Grade micrObial Sequences (FDA-ARGOS): Supporting development and validation of Infectious Disease Dx tests.</title>
        <authorList>
            <person name="Nelson B."/>
            <person name="Plummer A."/>
            <person name="Tallon L."/>
            <person name="Sadzewicz L."/>
            <person name="Zhao X."/>
            <person name="Boylan J."/>
            <person name="Ott S."/>
            <person name="Bowen H."/>
            <person name="Vavikolanu K."/>
            <person name="Mehta A."/>
            <person name="Aluvathingal J."/>
            <person name="Nadendla S."/>
            <person name="Myers T."/>
            <person name="Yan Y."/>
            <person name="Sichtig H."/>
        </authorList>
    </citation>
    <scope>NUCLEOTIDE SEQUENCE [LARGE SCALE GENOMIC DNA]</scope>
    <source>
        <strain evidence="1 2">FDAARGOS_899</strain>
        <plasmid evidence="1 2">unnamed</plasmid>
    </source>
</reference>
<gene>
    <name evidence="1" type="ORF">I6G56_01315</name>
</gene>
<proteinExistence type="predicted"/>
<geneLocation type="plasmid" evidence="1 2">
    <name>unnamed</name>
</geneLocation>
<dbReference type="Proteomes" id="UP000594943">
    <property type="component" value="Plasmid unnamed"/>
</dbReference>
<dbReference type="KEGG" id="bhg:I6G56_01315"/>
<evidence type="ECO:0000313" key="2">
    <source>
        <dbReference type="Proteomes" id="UP000594943"/>
    </source>
</evidence>
<protein>
    <submittedName>
        <fullName evidence="1">Uncharacterized protein</fullName>
    </submittedName>
</protein>
<organism evidence="1 2">
    <name type="scientific">Burkholderia humptydooensis</name>
    <dbReference type="NCBI Taxonomy" id="430531"/>
    <lineage>
        <taxon>Bacteria</taxon>
        <taxon>Pseudomonadati</taxon>
        <taxon>Pseudomonadota</taxon>
        <taxon>Betaproteobacteria</taxon>
        <taxon>Burkholderiales</taxon>
        <taxon>Burkholderiaceae</taxon>
        <taxon>Burkholderia</taxon>
        <taxon>pseudomallei group</taxon>
    </lineage>
</organism>
<accession>A0A7T2TXQ2</accession>
<dbReference type="EMBL" id="CP065685">
    <property type="protein sequence ID" value="QPS41947.1"/>
    <property type="molecule type" value="Genomic_DNA"/>
</dbReference>
<name>A0A7T2TXQ2_9BURK</name>
<dbReference type="AlphaFoldDB" id="A0A7T2TXQ2"/>
<evidence type="ECO:0000313" key="1">
    <source>
        <dbReference type="EMBL" id="QPS41947.1"/>
    </source>
</evidence>
<keyword evidence="1" id="KW-0614">Plasmid</keyword>
<sequence length="53" mass="5417">MNTQTEAIAQVDAQLSTAGLDTYTGVLDALPSAARPSVTHHCEPVALAALQAP</sequence>
<dbReference type="RefSeq" id="WP_156436730.1">
    <property type="nucleotide sequence ID" value="NZ_CP013381.1"/>
</dbReference>